<dbReference type="STRING" id="908615.SAMN05421540_10795"/>
<feature type="transmembrane region" description="Helical" evidence="1">
    <location>
        <begin position="70"/>
        <end position="86"/>
    </location>
</feature>
<feature type="transmembrane region" description="Helical" evidence="1">
    <location>
        <begin position="43"/>
        <end position="63"/>
    </location>
</feature>
<dbReference type="Proteomes" id="UP000198820">
    <property type="component" value="Unassembled WGS sequence"/>
</dbReference>
<protein>
    <submittedName>
        <fullName evidence="2">Uncharacterized protein</fullName>
    </submittedName>
</protein>
<gene>
    <name evidence="2" type="ORF">SAMN05421540_10795</name>
</gene>
<dbReference type="RefSeq" id="WP_093244457.1">
    <property type="nucleotide sequence ID" value="NZ_FNQF01000007.1"/>
</dbReference>
<evidence type="ECO:0000256" key="1">
    <source>
        <dbReference type="SAM" id="Phobius"/>
    </source>
</evidence>
<reference evidence="2 3" key="1">
    <citation type="submission" date="2016-10" db="EMBL/GenBank/DDBJ databases">
        <authorList>
            <person name="de Groot N.N."/>
        </authorList>
    </citation>
    <scope>NUCLEOTIDE SEQUENCE [LARGE SCALE GENOMIC DNA]</scope>
    <source>
        <strain evidence="2 3">DSM 23581</strain>
    </source>
</reference>
<evidence type="ECO:0000313" key="2">
    <source>
        <dbReference type="EMBL" id="SEA56760.1"/>
    </source>
</evidence>
<keyword evidence="1" id="KW-0472">Membrane</keyword>
<name>A0A1H4C8V9_9FLAO</name>
<dbReference type="AlphaFoldDB" id="A0A1H4C8V9"/>
<proteinExistence type="predicted"/>
<dbReference type="EMBL" id="FNQF01000007">
    <property type="protein sequence ID" value="SEA56760.1"/>
    <property type="molecule type" value="Genomic_DNA"/>
</dbReference>
<organism evidence="2 3">
    <name type="scientific">Psychroflexus halocasei</name>
    <dbReference type="NCBI Taxonomy" id="908615"/>
    <lineage>
        <taxon>Bacteria</taxon>
        <taxon>Pseudomonadati</taxon>
        <taxon>Bacteroidota</taxon>
        <taxon>Flavobacteriia</taxon>
        <taxon>Flavobacteriales</taxon>
        <taxon>Flavobacteriaceae</taxon>
        <taxon>Psychroflexus</taxon>
    </lineage>
</organism>
<accession>A0A1H4C8V9</accession>
<sequence length="100" mass="11487">MENQPKPFSAERTKLTVAKITVFYALFFVAMKIVIIFQGAWVLPNLVICLPIALTGLAAWYLLKIKKVNWLFVIISIVVISAVRYYETEAVHWLHSYLNS</sequence>
<feature type="transmembrane region" description="Helical" evidence="1">
    <location>
        <begin position="20"/>
        <end position="37"/>
    </location>
</feature>
<keyword evidence="1" id="KW-0812">Transmembrane</keyword>
<evidence type="ECO:0000313" key="3">
    <source>
        <dbReference type="Proteomes" id="UP000198820"/>
    </source>
</evidence>
<keyword evidence="1" id="KW-1133">Transmembrane helix</keyword>
<keyword evidence="3" id="KW-1185">Reference proteome</keyword>